<protein>
    <recommendedName>
        <fullName evidence="6">DUF927 domain-containing protein</fullName>
    </recommendedName>
</protein>
<evidence type="ECO:0000313" key="5">
    <source>
        <dbReference type="Proteomes" id="UP001272716"/>
    </source>
</evidence>
<comment type="caution">
    <text evidence="3">The sequence shown here is derived from an EMBL/GenBank/DDBJ whole genome shotgun (WGS) entry which is preliminary data.</text>
</comment>
<feature type="domain" description="DUF927" evidence="1">
    <location>
        <begin position="105"/>
        <end position="364"/>
    </location>
</feature>
<organism evidence="3 5">
    <name type="scientific">Bacillus thuringiensis serovar toumanoffi</name>
    <dbReference type="NCBI Taxonomy" id="180862"/>
    <lineage>
        <taxon>Bacteria</taxon>
        <taxon>Bacillati</taxon>
        <taxon>Bacillota</taxon>
        <taxon>Bacilli</taxon>
        <taxon>Bacillales</taxon>
        <taxon>Bacillaceae</taxon>
        <taxon>Bacillus</taxon>
        <taxon>Bacillus cereus group</taxon>
    </lineage>
</organism>
<gene>
    <name evidence="3" type="ORF">BTTOUR_02815</name>
    <name evidence="4" type="ORF">BTTOUR_02990</name>
</gene>
<dbReference type="RefSeq" id="WP_001099719.1">
    <property type="nucleotide sequence ID" value="NZ_JAWQCK010000004.1"/>
</dbReference>
<evidence type="ECO:0000259" key="1">
    <source>
        <dbReference type="Pfam" id="PF06048"/>
    </source>
</evidence>
<proteinExistence type="predicted"/>
<dbReference type="EMBL" id="JAWQCK010000004">
    <property type="protein sequence ID" value="MDW9207784.1"/>
    <property type="molecule type" value="Genomic_DNA"/>
</dbReference>
<reference evidence="3 5" key="1">
    <citation type="submission" date="2023-10" db="EMBL/GenBank/DDBJ databases">
        <title>Draft Genome Sequence of Bacillus thuringiensis serovar. toumanoffi 4059: Identification of a Novel Cry Protein Candidate.</title>
        <authorList>
            <person name="Murdoch R.W."/>
            <person name="Gemler B."/>
            <person name="Heater B.S."/>
        </authorList>
    </citation>
    <scope>NUCLEOTIDE SEQUENCE [LARGE SCALE GENOMIC DNA]</scope>
    <source>
        <strain evidence="3 5">4059</strain>
    </source>
</reference>
<name>A0ABD5HS89_BACTU</name>
<evidence type="ECO:0000313" key="3">
    <source>
        <dbReference type="EMBL" id="MDW9207749.1"/>
    </source>
</evidence>
<evidence type="ECO:0008006" key="6">
    <source>
        <dbReference type="Google" id="ProtNLM"/>
    </source>
</evidence>
<dbReference type="Pfam" id="PF06048">
    <property type="entry name" value="DUF927"/>
    <property type="match status" value="1"/>
</dbReference>
<dbReference type="Pfam" id="PF18662">
    <property type="entry name" value="HTH_56"/>
    <property type="match status" value="1"/>
</dbReference>
<evidence type="ECO:0000259" key="2">
    <source>
        <dbReference type="Pfam" id="PF18662"/>
    </source>
</evidence>
<dbReference type="EMBL" id="JAWQCK010000004">
    <property type="protein sequence ID" value="MDW9207749.1"/>
    <property type="molecule type" value="Genomic_DNA"/>
</dbReference>
<dbReference type="Proteomes" id="UP001272716">
    <property type="component" value="Unassembled WGS sequence"/>
</dbReference>
<dbReference type="InterPro" id="IPR040538">
    <property type="entry name" value="Cch_HTH"/>
</dbReference>
<evidence type="ECO:0000313" key="4">
    <source>
        <dbReference type="EMBL" id="MDW9207784.1"/>
    </source>
</evidence>
<sequence length="612" mass="70033">MNTYTEKTPLKIVDGIKKDDLSKEVRAHTFDKPSNLNISTDIIGHNEHLNQEEIIDCKPKDNSLETVICNSLEASEFLGISTDRLRYDSKNNYMYTYIKEIKVPIFYGSIGILGLYINAETKGINYELGVTSDNNMFRTTIQPAETCSNTRKIIELANLGIPVTSVNAKYIINYLDELRYKQKDKLEVTYFLEKLGYYKNSFVLPNETIGQDAISFVPNSEGDRQYVNGFKSSGSIEEWKENVFNLIKDKPFALTYILASFASILNEKFHVDPFIVELSGNSSRGKTVCMKIASSVWGNPDKLIESWYTTMVGVGRRASLLNNLPLFLDDTKKGKEKEIPSIVYQFTQGSEKIRGSLTGTQKSGAWKNIMLSTGEKKITEFGHNAGVAGRAITLTEAPFGDNATEIVNDIEMNVNEYFGTAGKLFATWLTQQDLELWRKKYIDLRNEYMALAENNNVVKRLAKYMSLLHLSALMLNECLDTQIQDFILYDVWNRMLEDNEEVDKPKQAMIYLYEQCLMNKPKFVKGKESYEIPDAWGDWAYENDSNKIIMYPTRAEKILNDTGYDAKTIINEWKKNEWIITDSNKTRKTERLFLGGTKKMIVIDLTKIIEFV</sequence>
<feature type="domain" description="Cch helix turn helix" evidence="2">
    <location>
        <begin position="506"/>
        <end position="591"/>
    </location>
</feature>
<dbReference type="InterPro" id="IPR009270">
    <property type="entry name" value="DUF927"/>
</dbReference>
<accession>A0ABD5HS89</accession>
<dbReference type="AlphaFoldDB" id="A0ABD5HS89"/>